<evidence type="ECO:0000313" key="8">
    <source>
        <dbReference type="Proteomes" id="UP000812267"/>
    </source>
</evidence>
<evidence type="ECO:0000256" key="4">
    <source>
        <dbReference type="ARBA" id="ARBA00022989"/>
    </source>
</evidence>
<evidence type="ECO:0000256" key="2">
    <source>
        <dbReference type="ARBA" id="ARBA00005268"/>
    </source>
</evidence>
<comment type="subcellular location">
    <subcellularLocation>
        <location evidence="1">Membrane</location>
        <topology evidence="1">Multi-pass membrane protein</topology>
    </subcellularLocation>
</comment>
<evidence type="ECO:0000256" key="1">
    <source>
        <dbReference type="ARBA" id="ARBA00004141"/>
    </source>
</evidence>
<dbReference type="EMBL" id="JAHMHK010000002">
    <property type="protein sequence ID" value="MBU4693632.1"/>
    <property type="molecule type" value="Genomic_DNA"/>
</dbReference>
<protein>
    <submittedName>
        <fullName evidence="7">ABC transporter permease</fullName>
    </submittedName>
</protein>
<dbReference type="InterPro" id="IPR005226">
    <property type="entry name" value="UPF0014_fam"/>
</dbReference>
<reference evidence="7" key="1">
    <citation type="submission" date="2021-06" db="EMBL/GenBank/DDBJ databases">
        <title>Novel Mycoplasma species detected in California sea lions (Zalophus californianus) from the USA.</title>
        <authorList>
            <person name="Volokhov D.V."/>
            <person name="Furtak V.A."/>
            <person name="Zagorodnyaya T.A."/>
        </authorList>
    </citation>
    <scope>NUCLEOTIDE SEQUENCE [LARGE SCALE GENOMIC DNA]</scope>
    <source>
        <strain evidence="7">CSL 4779</strain>
    </source>
</reference>
<gene>
    <name evidence="7" type="ORF">KQ878_01885</name>
</gene>
<feature type="transmembrane region" description="Helical" evidence="6">
    <location>
        <begin position="27"/>
        <end position="50"/>
    </location>
</feature>
<name>A0ABS6DRK2_9MOLU</name>
<dbReference type="PANTHER" id="PTHR30028:SF0">
    <property type="entry name" value="PROTEIN ALUMINUM SENSITIVE 3"/>
    <property type="match status" value="1"/>
</dbReference>
<evidence type="ECO:0000313" key="7">
    <source>
        <dbReference type="EMBL" id="MBU4693632.1"/>
    </source>
</evidence>
<organism evidence="7 8">
    <name type="scientific">Mycoplasma zalophidermidis</name>
    <dbReference type="NCBI Taxonomy" id="398174"/>
    <lineage>
        <taxon>Bacteria</taxon>
        <taxon>Bacillati</taxon>
        <taxon>Mycoplasmatota</taxon>
        <taxon>Mollicutes</taxon>
        <taxon>Mycoplasmataceae</taxon>
        <taxon>Mycoplasma</taxon>
    </lineage>
</organism>
<sequence length="113" mass="12730">MSCSLAAIFYFVFVVVGIPVWYNPQYVIPLAGMLVGNSMNGISLGIKVLVEQMNEKREEIEVKLMLGATPKAAFKAILLKTFWFSNYTNNQLHARNANNLLTWYGDWSNSFGC</sequence>
<comment type="caution">
    <text evidence="7">The sequence shown here is derived from an EMBL/GenBank/DDBJ whole genome shotgun (WGS) entry which is preliminary data.</text>
</comment>
<dbReference type="PANTHER" id="PTHR30028">
    <property type="entry name" value="UPF0014 INNER MEMBRANE PROTEIN YBBM-RELATED"/>
    <property type="match status" value="1"/>
</dbReference>
<evidence type="ECO:0000256" key="6">
    <source>
        <dbReference type="SAM" id="Phobius"/>
    </source>
</evidence>
<comment type="similarity">
    <text evidence="2">Belongs to the UPF0014 family.</text>
</comment>
<keyword evidence="5 6" id="KW-0472">Membrane</keyword>
<accession>A0ABS6DRK2</accession>
<keyword evidence="3 6" id="KW-0812">Transmembrane</keyword>
<dbReference type="Proteomes" id="UP000812267">
    <property type="component" value="Unassembled WGS sequence"/>
</dbReference>
<keyword evidence="4 6" id="KW-1133">Transmembrane helix</keyword>
<evidence type="ECO:0000256" key="3">
    <source>
        <dbReference type="ARBA" id="ARBA00022692"/>
    </source>
</evidence>
<keyword evidence="8" id="KW-1185">Reference proteome</keyword>
<proteinExistence type="inferred from homology"/>
<evidence type="ECO:0000256" key="5">
    <source>
        <dbReference type="ARBA" id="ARBA00023136"/>
    </source>
</evidence>
<dbReference type="Pfam" id="PF03649">
    <property type="entry name" value="UPF0014"/>
    <property type="match status" value="1"/>
</dbReference>